<evidence type="ECO:0000256" key="10">
    <source>
        <dbReference type="SAM" id="SignalP"/>
    </source>
</evidence>
<keyword evidence="5" id="KW-0336">GPI-anchor</keyword>
<dbReference type="Proteomes" id="UP000184255">
    <property type="component" value="Unassembled WGS sequence"/>
</dbReference>
<dbReference type="RefSeq" id="XP_041690262.1">
    <property type="nucleotide sequence ID" value="XM_041824819.1"/>
</dbReference>
<feature type="domain" description="CFEM" evidence="11">
    <location>
        <begin position="19"/>
        <end position="127"/>
    </location>
</feature>
<evidence type="ECO:0000256" key="9">
    <source>
        <dbReference type="PROSITE-ProRule" id="PRU01356"/>
    </source>
</evidence>
<dbReference type="InterPro" id="IPR008427">
    <property type="entry name" value="Extracellular_membr_CFEM_dom"/>
</dbReference>
<accession>A0A1L7UF81</accession>
<evidence type="ECO:0000313" key="12">
    <source>
        <dbReference type="EMBL" id="CVL06993.1"/>
    </source>
</evidence>
<comment type="caution">
    <text evidence="12">The sequence shown here is derived from an EMBL/GenBank/DDBJ whole genome shotgun (WGS) entry which is preliminary data.</text>
</comment>
<dbReference type="GeneID" id="65095027"/>
<comment type="caution">
    <text evidence="9">Lacks conserved residue(s) required for the propagation of feature annotation.</text>
</comment>
<evidence type="ECO:0000256" key="3">
    <source>
        <dbReference type="ARBA" id="ARBA00010031"/>
    </source>
</evidence>
<keyword evidence="8" id="KW-0449">Lipoprotein</keyword>
<dbReference type="GO" id="GO:0005576">
    <property type="term" value="C:extracellular region"/>
    <property type="evidence" value="ECO:0007669"/>
    <property type="project" value="UniProtKB-SubCell"/>
</dbReference>
<reference evidence="13" key="1">
    <citation type="journal article" date="2016" name="Genome Biol. Evol.">
        <title>Comparative 'omics' of the Fusarium fujikuroi species complex highlights differences in genetic potential and metabolite synthesis.</title>
        <authorList>
            <person name="Niehaus E.-M."/>
            <person name="Muensterkoetter M."/>
            <person name="Proctor R.H."/>
            <person name="Brown D.W."/>
            <person name="Sharon A."/>
            <person name="Idan Y."/>
            <person name="Oren-Young L."/>
            <person name="Sieber C.M."/>
            <person name="Novak O."/>
            <person name="Pencik A."/>
            <person name="Tarkowska D."/>
            <person name="Hromadova K."/>
            <person name="Freeman S."/>
            <person name="Maymon M."/>
            <person name="Elazar M."/>
            <person name="Youssef S.A."/>
            <person name="El-Shabrawy E.S.M."/>
            <person name="Shalaby A.B.A."/>
            <person name="Houterman P."/>
            <person name="Brock N.L."/>
            <person name="Burkhardt I."/>
            <person name="Tsavkelova E.A."/>
            <person name="Dickschat J.S."/>
            <person name="Galuszka P."/>
            <person name="Gueldener U."/>
            <person name="Tudzynski B."/>
        </authorList>
    </citation>
    <scope>NUCLEOTIDE SEQUENCE [LARGE SCALE GENOMIC DNA]</scope>
    <source>
        <strain evidence="13">MRC7560</strain>
    </source>
</reference>
<feature type="signal peptide" evidence="10">
    <location>
        <begin position="1"/>
        <end position="17"/>
    </location>
</feature>
<dbReference type="VEuPathDB" id="FungiDB:FMAN_16236"/>
<evidence type="ECO:0000256" key="1">
    <source>
        <dbReference type="ARBA" id="ARBA00004589"/>
    </source>
</evidence>
<gene>
    <name evidence="12" type="ORF">FMAN_16236</name>
</gene>
<organism evidence="12 13">
    <name type="scientific">Fusarium mangiferae</name>
    <name type="common">Mango malformation disease fungus</name>
    <dbReference type="NCBI Taxonomy" id="192010"/>
    <lineage>
        <taxon>Eukaryota</taxon>
        <taxon>Fungi</taxon>
        <taxon>Dikarya</taxon>
        <taxon>Ascomycota</taxon>
        <taxon>Pezizomycotina</taxon>
        <taxon>Sordariomycetes</taxon>
        <taxon>Hypocreomycetidae</taxon>
        <taxon>Hypocreales</taxon>
        <taxon>Nectriaceae</taxon>
        <taxon>Fusarium</taxon>
        <taxon>Fusarium fujikuroi species complex</taxon>
    </lineage>
</organism>
<evidence type="ECO:0000313" key="13">
    <source>
        <dbReference type="Proteomes" id="UP000184255"/>
    </source>
</evidence>
<sequence length="154" mass="16166">MAYHILLSLATFWLVLATSSSTTETTRATTSTDSSILASDVSSVPDCGIECIFTAGKKIGCAGTNLECMCSHSDAFADHFEECLKNECTSKIFKNLWDVRQQICDAVKGSSNPAALASASAVIASDLSQEKGSGAERLAYVGILGAFAWGALVI</sequence>
<feature type="chain" id="PRO_5009874776" description="CFEM domain-containing protein" evidence="10">
    <location>
        <begin position="18"/>
        <end position="154"/>
    </location>
</feature>
<evidence type="ECO:0000256" key="7">
    <source>
        <dbReference type="ARBA" id="ARBA00023157"/>
    </source>
</evidence>
<evidence type="ECO:0000259" key="11">
    <source>
        <dbReference type="PROSITE" id="PS52012"/>
    </source>
</evidence>
<keyword evidence="5" id="KW-0472">Membrane</keyword>
<keyword evidence="6 10" id="KW-0732">Signal</keyword>
<evidence type="ECO:0000256" key="6">
    <source>
        <dbReference type="ARBA" id="ARBA00022729"/>
    </source>
</evidence>
<name>A0A1L7UF81_FUSMA</name>
<comment type="similarity">
    <text evidence="3">Belongs to the RBT5 family.</text>
</comment>
<dbReference type="PROSITE" id="PS52012">
    <property type="entry name" value="CFEM"/>
    <property type="match status" value="1"/>
</dbReference>
<keyword evidence="13" id="KW-1185">Reference proteome</keyword>
<keyword evidence="7 9" id="KW-1015">Disulfide bond</keyword>
<proteinExistence type="inferred from homology"/>
<dbReference type="AlphaFoldDB" id="A0A1L7UF81"/>
<dbReference type="EMBL" id="FCQH01000018">
    <property type="protein sequence ID" value="CVL06993.1"/>
    <property type="molecule type" value="Genomic_DNA"/>
</dbReference>
<keyword evidence="5" id="KW-0325">Glycoprotein</keyword>
<dbReference type="Pfam" id="PF05730">
    <property type="entry name" value="CFEM"/>
    <property type="match status" value="1"/>
</dbReference>
<protein>
    <recommendedName>
        <fullName evidence="11">CFEM domain-containing protein</fullName>
    </recommendedName>
</protein>
<keyword evidence="4" id="KW-0964">Secreted</keyword>
<evidence type="ECO:0000256" key="2">
    <source>
        <dbReference type="ARBA" id="ARBA00004613"/>
    </source>
</evidence>
<evidence type="ECO:0000256" key="8">
    <source>
        <dbReference type="ARBA" id="ARBA00023288"/>
    </source>
</evidence>
<dbReference type="GO" id="GO:0098552">
    <property type="term" value="C:side of membrane"/>
    <property type="evidence" value="ECO:0007669"/>
    <property type="project" value="UniProtKB-KW"/>
</dbReference>
<feature type="disulfide bond" evidence="9">
    <location>
        <begin position="61"/>
        <end position="68"/>
    </location>
</feature>
<evidence type="ECO:0000256" key="5">
    <source>
        <dbReference type="ARBA" id="ARBA00022622"/>
    </source>
</evidence>
<comment type="subcellular location">
    <subcellularLocation>
        <location evidence="1">Membrane</location>
        <topology evidence="1">Lipid-anchor</topology>
        <topology evidence="1">GPI-anchor</topology>
    </subcellularLocation>
    <subcellularLocation>
        <location evidence="2">Secreted</location>
    </subcellularLocation>
</comment>
<evidence type="ECO:0000256" key="4">
    <source>
        <dbReference type="ARBA" id="ARBA00022525"/>
    </source>
</evidence>